<keyword evidence="15" id="KW-1185">Reference proteome</keyword>
<evidence type="ECO:0000256" key="6">
    <source>
        <dbReference type="ARBA" id="ARBA00022692"/>
    </source>
</evidence>
<evidence type="ECO:0000256" key="4">
    <source>
        <dbReference type="ARBA" id="ARBA00013244"/>
    </source>
</evidence>
<dbReference type="AlphaFoldDB" id="A0AAE1LVL8"/>
<evidence type="ECO:0000256" key="9">
    <source>
        <dbReference type="ARBA" id="ARBA00023136"/>
    </source>
</evidence>
<reference evidence="14" key="1">
    <citation type="submission" date="2023-11" db="EMBL/GenBank/DDBJ databases">
        <title>The genome sequences of three competitors of mushroom-forming fungi.</title>
        <authorList>
            <person name="Beijen E."/>
            <person name="Ohm R.A."/>
        </authorList>
    </citation>
    <scope>NUCLEOTIDE SEQUENCE</scope>
    <source>
        <strain evidence="14">CBS 100526</strain>
    </source>
</reference>
<keyword evidence="6 13" id="KW-0812">Transmembrane</keyword>
<feature type="transmembrane region" description="Helical" evidence="13">
    <location>
        <begin position="82"/>
        <end position="101"/>
    </location>
</feature>
<feature type="compositionally biased region" description="Low complexity" evidence="12">
    <location>
        <begin position="1"/>
        <end position="21"/>
    </location>
</feature>
<gene>
    <name evidence="14" type="ORF">Triagg1_10646</name>
</gene>
<evidence type="ECO:0000313" key="14">
    <source>
        <dbReference type="EMBL" id="KAK4060743.1"/>
    </source>
</evidence>
<dbReference type="Pfam" id="PF03062">
    <property type="entry name" value="MBOAT"/>
    <property type="match status" value="1"/>
</dbReference>
<feature type="region of interest" description="Disordered" evidence="12">
    <location>
        <begin position="592"/>
        <end position="732"/>
    </location>
</feature>
<feature type="region of interest" description="Disordered" evidence="12">
    <location>
        <begin position="1"/>
        <end position="56"/>
    </location>
</feature>
<dbReference type="GeneID" id="87914645"/>
<feature type="transmembrane region" description="Helical" evidence="13">
    <location>
        <begin position="471"/>
        <end position="496"/>
    </location>
</feature>
<evidence type="ECO:0000256" key="3">
    <source>
        <dbReference type="ARBA" id="ARBA00009010"/>
    </source>
</evidence>
<feature type="transmembrane region" description="Helical" evidence="13">
    <location>
        <begin position="294"/>
        <end position="312"/>
    </location>
</feature>
<keyword evidence="5" id="KW-0808">Transferase</keyword>
<feature type="transmembrane region" description="Helical" evidence="13">
    <location>
        <begin position="438"/>
        <end position="459"/>
    </location>
</feature>
<keyword evidence="8 13" id="KW-1133">Transmembrane helix</keyword>
<dbReference type="Proteomes" id="UP001273209">
    <property type="component" value="Unassembled WGS sequence"/>
</dbReference>
<feature type="transmembrane region" description="Helical" evidence="13">
    <location>
        <begin position="122"/>
        <end position="143"/>
    </location>
</feature>
<comment type="similarity">
    <text evidence="3">Belongs to the membrane-bound acyltransferase family. Sterol o-acyltransferase subfamily.</text>
</comment>
<dbReference type="RefSeq" id="XP_062750393.1">
    <property type="nucleotide sequence ID" value="XM_062894740.1"/>
</dbReference>
<keyword evidence="9 13" id="KW-0472">Membrane</keyword>
<evidence type="ECO:0000256" key="2">
    <source>
        <dbReference type="ARBA" id="ARBA00005189"/>
    </source>
</evidence>
<comment type="caution">
    <text evidence="14">The sequence shown here is derived from an EMBL/GenBank/DDBJ whole genome shotgun (WGS) entry which is preliminary data.</text>
</comment>
<keyword evidence="7" id="KW-0256">Endoplasmic reticulum</keyword>
<evidence type="ECO:0000256" key="8">
    <source>
        <dbReference type="ARBA" id="ARBA00022989"/>
    </source>
</evidence>
<dbReference type="GO" id="GO:0019432">
    <property type="term" value="P:triglyceride biosynthetic process"/>
    <property type="evidence" value="ECO:0007669"/>
    <property type="project" value="TreeGrafter"/>
</dbReference>
<dbReference type="InterPro" id="IPR004299">
    <property type="entry name" value="MBOAT_fam"/>
</dbReference>
<proteinExistence type="inferred from homology"/>
<feature type="compositionally biased region" description="Basic and acidic residues" evidence="12">
    <location>
        <begin position="628"/>
        <end position="637"/>
    </location>
</feature>
<dbReference type="EC" id="2.3.1.20" evidence="4"/>
<evidence type="ECO:0000256" key="10">
    <source>
        <dbReference type="ARBA" id="ARBA00023315"/>
    </source>
</evidence>
<evidence type="ECO:0000256" key="1">
    <source>
        <dbReference type="ARBA" id="ARBA00004477"/>
    </source>
</evidence>
<evidence type="ECO:0000256" key="13">
    <source>
        <dbReference type="SAM" id="Phobius"/>
    </source>
</evidence>
<comment type="pathway">
    <text evidence="2">Lipid metabolism.</text>
</comment>
<feature type="compositionally biased region" description="Polar residues" evidence="12">
    <location>
        <begin position="22"/>
        <end position="31"/>
    </location>
</feature>
<feature type="compositionally biased region" description="Basic and acidic residues" evidence="12">
    <location>
        <begin position="693"/>
        <end position="703"/>
    </location>
</feature>
<comment type="function">
    <text evidence="11">Sterol O-acyltransferase that catalyzes the formation of stery esters.</text>
</comment>
<dbReference type="PANTHER" id="PTHR10408">
    <property type="entry name" value="STEROL O-ACYLTRANSFERASE"/>
    <property type="match status" value="1"/>
</dbReference>
<name>A0AAE1LVL8_9HYPO</name>
<comment type="subcellular location">
    <subcellularLocation>
        <location evidence="1">Endoplasmic reticulum membrane</location>
        <topology evidence="1">Multi-pass membrane protein</topology>
    </subcellularLocation>
</comment>
<feature type="transmembrane region" description="Helical" evidence="13">
    <location>
        <begin position="343"/>
        <end position="362"/>
    </location>
</feature>
<evidence type="ECO:0000256" key="7">
    <source>
        <dbReference type="ARBA" id="ARBA00022824"/>
    </source>
</evidence>
<feature type="transmembrane region" description="Helical" evidence="13">
    <location>
        <begin position="409"/>
        <end position="426"/>
    </location>
</feature>
<protein>
    <recommendedName>
        <fullName evidence="4">diacylglycerol O-acyltransferase</fullName>
        <ecNumber evidence="4">2.3.1.20</ecNumber>
    </recommendedName>
</protein>
<feature type="transmembrane region" description="Helical" evidence="13">
    <location>
        <begin position="176"/>
        <end position="201"/>
    </location>
</feature>
<accession>A0AAE1LVL8</accession>
<dbReference type="GO" id="GO:0005789">
    <property type="term" value="C:endoplasmic reticulum membrane"/>
    <property type="evidence" value="ECO:0007669"/>
    <property type="project" value="UniProtKB-SubCell"/>
</dbReference>
<dbReference type="EMBL" id="JAWRVG010000079">
    <property type="protein sequence ID" value="KAK4060743.1"/>
    <property type="molecule type" value="Genomic_DNA"/>
</dbReference>
<dbReference type="PANTHER" id="PTHR10408:SF7">
    <property type="entry name" value="DIACYLGLYCEROL O-ACYLTRANSFERASE 1"/>
    <property type="match status" value="1"/>
</dbReference>
<keyword evidence="10" id="KW-0012">Acyltransferase</keyword>
<feature type="compositionally biased region" description="Polar residues" evidence="12">
    <location>
        <begin position="592"/>
        <end position="602"/>
    </location>
</feature>
<sequence>MAPPTESSTATSVEASTGSVSRRNASQNEADLTSVEPVNGTTKDRPSKPKTPQKKYRHVAAVHSQTRPSCLSHDSPAAPSFLGFRNLMVIVLVVGNLRLMIENIQKYGVLICIRCHDYRRQDLFLGLLLYFLIPCHLFAAYLIELVAAKQAEGSRKRIKDNSVGPSEAERKKFHSIWVLAALAHGTNITLALAITTVVVYFHVYHPLIGTLTEMHAIIVWLKTASYAFTNRDLRHAYLHPVAGEEVPELYKSCPYPRNVTMKNLVYFWWAPTLVYQPVYPRTDKIRWVFVFKRLGEIFCLAVFIWVATAQYATPVLRNSLDKIASLDLPNILERLMKLSTISLVIWLAGFFALFQSFLNALAEVMRFGDRSFYDDWWNSESLGAYWRTWNKPVYTYFKRHVYMPMIGRGWSPAAASFAVFFVSAVLHEILVGVPTHNIIGVAFFGMFLQLPLIAITTPLEKMKLGHGGRILGNVIFWVSFTIFGQPFAALMYFYAWQAKYGSCTDPLPVAYIVVTKEFDQFSFFMDDSPPEKNVQHSRISDKADHIAQHELRAQAPVKESKVTGMSYPSIDARRHEKMGLRPPRLDLVVETSPSVQHRQGANSLADEDQGEADEEKHLARAKGGPMPVREEGRDNRTLYEGGRVGDGVGRPVCREQEAVDADDGGVTLGRGPKLQKVKGGEGEEEEGDAPDGAVREEQGAHDADDADGEGDAQAKGAEGDSGERLGLPGEEGLEEVFGLARRRSVAVGI</sequence>
<organism evidence="14 15">
    <name type="scientific">Trichoderma aggressivum f. europaeum</name>
    <dbReference type="NCBI Taxonomy" id="173218"/>
    <lineage>
        <taxon>Eukaryota</taxon>
        <taxon>Fungi</taxon>
        <taxon>Dikarya</taxon>
        <taxon>Ascomycota</taxon>
        <taxon>Pezizomycotina</taxon>
        <taxon>Sordariomycetes</taxon>
        <taxon>Hypocreomycetidae</taxon>
        <taxon>Hypocreales</taxon>
        <taxon>Hypocreaceae</taxon>
        <taxon>Trichoderma</taxon>
    </lineage>
</organism>
<evidence type="ECO:0000256" key="5">
    <source>
        <dbReference type="ARBA" id="ARBA00022679"/>
    </source>
</evidence>
<evidence type="ECO:0000256" key="12">
    <source>
        <dbReference type="SAM" id="MobiDB-lite"/>
    </source>
</evidence>
<evidence type="ECO:0000313" key="15">
    <source>
        <dbReference type="Proteomes" id="UP001273209"/>
    </source>
</evidence>
<dbReference type="GO" id="GO:0004144">
    <property type="term" value="F:diacylglycerol O-acyltransferase activity"/>
    <property type="evidence" value="ECO:0007669"/>
    <property type="project" value="UniProtKB-EC"/>
</dbReference>
<evidence type="ECO:0000256" key="11">
    <source>
        <dbReference type="ARBA" id="ARBA00023568"/>
    </source>
</evidence>
<dbReference type="InterPro" id="IPR014371">
    <property type="entry name" value="Oat_ACAT_DAG_ARE"/>
</dbReference>